<sequence>MDVSDEALFAGGEALAKAIASLDENGFNTDGEIYSATVLRARTLLALVRDEILEIALGCNEAEDISELAGRLKTRSRETYAKFPLCIQYHPDIMLDKTLRGPTLYARTVTHLEHLENLFLLERLMIKHGGGNMQDLIDISCEMLDMTLVWWKHSNRFAGMHSDLEWLVTTYAAPTAGVLCIELLKQIHRDSRQANRSGSLETNNAPRYVIPRSQTIQNLTLFVGFLDWIQITEPPTTDICGRIRQIVSRVLDEILGGGGGGGGGGAPPDNRTAQMAPSQALEGGTQTTAMTAEEELQSATSFAQMDSLSTMFDFENADLWNFELMDTYGWIEA</sequence>
<proteinExistence type="predicted"/>
<evidence type="ECO:0008006" key="4">
    <source>
        <dbReference type="Google" id="ProtNLM"/>
    </source>
</evidence>
<dbReference type="AlphaFoldDB" id="A0A072PU72"/>
<organism evidence="2 3">
    <name type="scientific">Exophiala aquamarina CBS 119918</name>
    <dbReference type="NCBI Taxonomy" id="1182545"/>
    <lineage>
        <taxon>Eukaryota</taxon>
        <taxon>Fungi</taxon>
        <taxon>Dikarya</taxon>
        <taxon>Ascomycota</taxon>
        <taxon>Pezizomycotina</taxon>
        <taxon>Eurotiomycetes</taxon>
        <taxon>Chaetothyriomycetidae</taxon>
        <taxon>Chaetothyriales</taxon>
        <taxon>Herpotrichiellaceae</taxon>
        <taxon>Exophiala</taxon>
    </lineage>
</organism>
<dbReference type="GeneID" id="25278872"/>
<dbReference type="HOGENOM" id="CLU_013296_3_0_1"/>
<dbReference type="RefSeq" id="XP_013261685.1">
    <property type="nucleotide sequence ID" value="XM_013406231.1"/>
</dbReference>
<protein>
    <recommendedName>
        <fullName evidence="4">Transcription factor domain-containing protein</fullName>
    </recommendedName>
</protein>
<name>A0A072PU72_9EURO</name>
<dbReference type="OrthoDB" id="4898680at2759"/>
<evidence type="ECO:0000313" key="3">
    <source>
        <dbReference type="Proteomes" id="UP000027920"/>
    </source>
</evidence>
<feature type="region of interest" description="Disordered" evidence="1">
    <location>
        <begin position="258"/>
        <end position="284"/>
    </location>
</feature>
<evidence type="ECO:0000313" key="2">
    <source>
        <dbReference type="EMBL" id="KEF59095.1"/>
    </source>
</evidence>
<gene>
    <name evidence="2" type="ORF">A1O9_03939</name>
</gene>
<dbReference type="Proteomes" id="UP000027920">
    <property type="component" value="Unassembled WGS sequence"/>
</dbReference>
<accession>A0A072PU72</accession>
<comment type="caution">
    <text evidence="2">The sequence shown here is derived from an EMBL/GenBank/DDBJ whole genome shotgun (WGS) entry which is preliminary data.</text>
</comment>
<evidence type="ECO:0000256" key="1">
    <source>
        <dbReference type="SAM" id="MobiDB-lite"/>
    </source>
</evidence>
<keyword evidence="3" id="KW-1185">Reference proteome</keyword>
<reference evidence="2 3" key="1">
    <citation type="submission" date="2013-03" db="EMBL/GenBank/DDBJ databases">
        <title>The Genome Sequence of Exophiala aquamarina CBS 119918.</title>
        <authorList>
            <consortium name="The Broad Institute Genomics Platform"/>
            <person name="Cuomo C."/>
            <person name="de Hoog S."/>
            <person name="Gorbushina A."/>
            <person name="Walker B."/>
            <person name="Young S.K."/>
            <person name="Zeng Q."/>
            <person name="Gargeya S."/>
            <person name="Fitzgerald M."/>
            <person name="Haas B."/>
            <person name="Abouelleil A."/>
            <person name="Allen A.W."/>
            <person name="Alvarado L."/>
            <person name="Arachchi H.M."/>
            <person name="Berlin A.M."/>
            <person name="Chapman S.B."/>
            <person name="Gainer-Dewar J."/>
            <person name="Goldberg J."/>
            <person name="Griggs A."/>
            <person name="Gujja S."/>
            <person name="Hansen M."/>
            <person name="Howarth C."/>
            <person name="Imamovic A."/>
            <person name="Ireland A."/>
            <person name="Larimer J."/>
            <person name="McCowan C."/>
            <person name="Murphy C."/>
            <person name="Pearson M."/>
            <person name="Poon T.W."/>
            <person name="Priest M."/>
            <person name="Roberts A."/>
            <person name="Saif S."/>
            <person name="Shea T."/>
            <person name="Sisk P."/>
            <person name="Sykes S."/>
            <person name="Wortman J."/>
            <person name="Nusbaum C."/>
            <person name="Birren B."/>
        </authorList>
    </citation>
    <scope>NUCLEOTIDE SEQUENCE [LARGE SCALE GENOMIC DNA]</scope>
    <source>
        <strain evidence="2 3">CBS 119918</strain>
    </source>
</reference>
<dbReference type="VEuPathDB" id="FungiDB:A1O9_03939"/>
<dbReference type="EMBL" id="AMGV01000003">
    <property type="protein sequence ID" value="KEF59095.1"/>
    <property type="molecule type" value="Genomic_DNA"/>
</dbReference>